<dbReference type="EMBL" id="JAERRB010000001">
    <property type="protein sequence ID" value="MBL0739717.1"/>
    <property type="molecule type" value="Genomic_DNA"/>
</dbReference>
<organism evidence="2 3">
    <name type="scientific">Chryseolinea lacunae</name>
    <dbReference type="NCBI Taxonomy" id="2801331"/>
    <lineage>
        <taxon>Bacteria</taxon>
        <taxon>Pseudomonadati</taxon>
        <taxon>Bacteroidota</taxon>
        <taxon>Cytophagia</taxon>
        <taxon>Cytophagales</taxon>
        <taxon>Fulvivirgaceae</taxon>
        <taxon>Chryseolinea</taxon>
    </lineage>
</organism>
<proteinExistence type="predicted"/>
<dbReference type="Gene3D" id="3.40.710.10">
    <property type="entry name" value="DD-peptidase/beta-lactamase superfamily"/>
    <property type="match status" value="1"/>
</dbReference>
<dbReference type="PANTHER" id="PTHR43283">
    <property type="entry name" value="BETA-LACTAMASE-RELATED"/>
    <property type="match status" value="1"/>
</dbReference>
<dbReference type="PANTHER" id="PTHR43283:SF3">
    <property type="entry name" value="BETA-LACTAMASE FAMILY PROTEIN (AFU_ORTHOLOGUE AFUA_5G07500)"/>
    <property type="match status" value="1"/>
</dbReference>
<dbReference type="Proteomes" id="UP000613030">
    <property type="component" value="Unassembled WGS sequence"/>
</dbReference>
<dbReference type="Pfam" id="PF00144">
    <property type="entry name" value="Beta-lactamase"/>
    <property type="match status" value="1"/>
</dbReference>
<dbReference type="InterPro" id="IPR001466">
    <property type="entry name" value="Beta-lactam-related"/>
</dbReference>
<gene>
    <name evidence="2" type="ORF">JI741_00745</name>
</gene>
<sequence>MMLAVLVQANAQLSPQSFSAIKSPEDAGFSVERLQRLDALMQSFVAEGLAPNVAVFVARNGKVVSYKGYGYRNLETKTPLQKDDLFRIASQSKAIATVALMTLFEQGKFLLDDPISKYIPEFKAPRVLESFDAVTGNYETRPAKSEITIRQLLSHSAGIPYEHPLDKLPAFKVPFFNSTQPDVLADVVKKIAARPLIADPGEKFVYGLNTDVIGYLIEILSGKKLDVYLKEAVTAPLGMNDTYFYLPADKAGRLVELYSKQWADKPLVVSANNDYRFFATTGARTYFSAGAGLISSVEDYAKFCQMLLNFGRFNNRQILGRKTVEMMFRNQIGSSDVWTRQDKFGLGLQIMTEQSRYSDNASTGSLTWGGMYCSEYTIDPKENLILLVFTNVEPYAHYSDLVHKFRISVYQALR</sequence>
<keyword evidence="3" id="KW-1185">Reference proteome</keyword>
<evidence type="ECO:0000259" key="1">
    <source>
        <dbReference type="Pfam" id="PF00144"/>
    </source>
</evidence>
<accession>A0ABS1KM10</accession>
<reference evidence="2 3" key="1">
    <citation type="submission" date="2021-01" db="EMBL/GenBank/DDBJ databases">
        <title>Chryseolinea sp. Jin1 Genome sequencing and assembly.</title>
        <authorList>
            <person name="Kim I."/>
        </authorList>
    </citation>
    <scope>NUCLEOTIDE SEQUENCE [LARGE SCALE GENOMIC DNA]</scope>
    <source>
        <strain evidence="2 3">Jin1</strain>
    </source>
</reference>
<protein>
    <submittedName>
        <fullName evidence="2">Beta-lactamase family protein</fullName>
    </submittedName>
</protein>
<name>A0ABS1KM10_9BACT</name>
<dbReference type="SUPFAM" id="SSF56601">
    <property type="entry name" value="beta-lactamase/transpeptidase-like"/>
    <property type="match status" value="1"/>
</dbReference>
<evidence type="ECO:0000313" key="2">
    <source>
        <dbReference type="EMBL" id="MBL0739717.1"/>
    </source>
</evidence>
<evidence type="ECO:0000313" key="3">
    <source>
        <dbReference type="Proteomes" id="UP000613030"/>
    </source>
</evidence>
<dbReference type="InterPro" id="IPR050789">
    <property type="entry name" value="Diverse_Enzym_Activities"/>
</dbReference>
<feature type="domain" description="Beta-lactamase-related" evidence="1">
    <location>
        <begin position="37"/>
        <end position="396"/>
    </location>
</feature>
<dbReference type="InterPro" id="IPR012338">
    <property type="entry name" value="Beta-lactam/transpept-like"/>
</dbReference>
<comment type="caution">
    <text evidence="2">The sequence shown here is derived from an EMBL/GenBank/DDBJ whole genome shotgun (WGS) entry which is preliminary data.</text>
</comment>